<evidence type="ECO:0000313" key="2">
    <source>
        <dbReference type="EMBL" id="SJZ56127.1"/>
    </source>
</evidence>
<dbReference type="Gene3D" id="3.40.630.30">
    <property type="match status" value="2"/>
</dbReference>
<dbReference type="InterPro" id="IPR016181">
    <property type="entry name" value="Acyl_CoA_acyltransferase"/>
</dbReference>
<feature type="domain" description="N-acetyltransferase" evidence="1">
    <location>
        <begin position="191"/>
        <end position="335"/>
    </location>
</feature>
<dbReference type="GO" id="GO:0016747">
    <property type="term" value="F:acyltransferase activity, transferring groups other than amino-acyl groups"/>
    <property type="evidence" value="ECO:0007669"/>
    <property type="project" value="InterPro"/>
</dbReference>
<dbReference type="SUPFAM" id="SSF55729">
    <property type="entry name" value="Acyl-CoA N-acyltransferases (Nat)"/>
    <property type="match status" value="2"/>
</dbReference>
<proteinExistence type="predicted"/>
<dbReference type="RefSeq" id="WP_078755906.1">
    <property type="nucleotide sequence ID" value="NZ_FUWO01000008.1"/>
</dbReference>
<dbReference type="AlphaFoldDB" id="A0A1T4LNE0"/>
<dbReference type="OrthoDB" id="9795206at2"/>
<protein>
    <submittedName>
        <fullName evidence="2">Protein N-acetyltransferase, RimJ/RimL family</fullName>
    </submittedName>
</protein>
<dbReference type="PANTHER" id="PTHR43415">
    <property type="entry name" value="SPERMIDINE N(1)-ACETYLTRANSFERASE"/>
    <property type="match status" value="1"/>
</dbReference>
<dbReference type="InterPro" id="IPR000182">
    <property type="entry name" value="GNAT_dom"/>
</dbReference>
<dbReference type="EMBL" id="FUWO01000008">
    <property type="protein sequence ID" value="SJZ56127.1"/>
    <property type="molecule type" value="Genomic_DNA"/>
</dbReference>
<accession>A0A1T4LNE0</accession>
<feature type="domain" description="N-acetyltransferase" evidence="1">
    <location>
        <begin position="2"/>
        <end position="171"/>
    </location>
</feature>
<evidence type="ECO:0000313" key="3">
    <source>
        <dbReference type="Proteomes" id="UP000189941"/>
    </source>
</evidence>
<dbReference type="Proteomes" id="UP000189941">
    <property type="component" value="Unassembled WGS sequence"/>
</dbReference>
<dbReference type="PROSITE" id="PS51186">
    <property type="entry name" value="GNAT"/>
    <property type="match status" value="2"/>
</dbReference>
<dbReference type="Pfam" id="PF00583">
    <property type="entry name" value="Acetyltransf_1"/>
    <property type="match status" value="1"/>
</dbReference>
<dbReference type="Pfam" id="PF13302">
    <property type="entry name" value="Acetyltransf_3"/>
    <property type="match status" value="1"/>
</dbReference>
<sequence>MIELKPFNEQDLRIIWAIGFKEEYPEWSKWNSPYFDEYRSYQTFEEFKQSKVFDYLMSDTCRGIYLDSKPIGMVSRYWENKMTRWLEIGIIIYQSNGWSKGIGSMALTQWVTQTFTDFPEVQRVGLTTWSGNQRMMRAAKKIGMTQEACIRKVRYFEGIYYDSVKYGVLRDEWEKHHDALGSSFKELEKFPNIRRAKVKDADAIAELSRVSLGYECNNEEVKSKLTKLCNQANPIILVYVAAESEKVVGFVQAELYQAVYFEDGLNILGLAVLPAYQGRGIGRQLMTAVESFAKANRLSFIRLNSAEYRHEAHAFYEGVGYRSNKLQKRFIKEIE</sequence>
<reference evidence="3" key="1">
    <citation type="submission" date="2017-02" db="EMBL/GenBank/DDBJ databases">
        <authorList>
            <person name="Varghese N."/>
            <person name="Submissions S."/>
        </authorList>
    </citation>
    <scope>NUCLEOTIDE SEQUENCE [LARGE SCALE GENOMIC DNA]</scope>
    <source>
        <strain evidence="3">DSM 15739</strain>
    </source>
</reference>
<gene>
    <name evidence="2" type="ORF">SAMN02746011_01154</name>
</gene>
<evidence type="ECO:0000259" key="1">
    <source>
        <dbReference type="PROSITE" id="PS51186"/>
    </source>
</evidence>
<dbReference type="CDD" id="cd04301">
    <property type="entry name" value="NAT_SF"/>
    <property type="match status" value="1"/>
</dbReference>
<dbReference type="PANTHER" id="PTHR43415:SF4">
    <property type="entry name" value="N-ACETYLTRANSFERASE DOMAIN-CONTAINING PROTEIN"/>
    <property type="match status" value="1"/>
</dbReference>
<name>A0A1T4LNE0_9LACT</name>
<organism evidence="2 3">
    <name type="scientific">Globicatella sulfidifaciens DSM 15739</name>
    <dbReference type="NCBI Taxonomy" id="1121925"/>
    <lineage>
        <taxon>Bacteria</taxon>
        <taxon>Bacillati</taxon>
        <taxon>Bacillota</taxon>
        <taxon>Bacilli</taxon>
        <taxon>Lactobacillales</taxon>
        <taxon>Aerococcaceae</taxon>
        <taxon>Globicatella</taxon>
    </lineage>
</organism>
<keyword evidence="3" id="KW-1185">Reference proteome</keyword>
<dbReference type="STRING" id="1121925.SAMN02746011_01154"/>
<keyword evidence="2" id="KW-0808">Transferase</keyword>